<feature type="domain" description="HTH tetR-type" evidence="4">
    <location>
        <begin position="8"/>
        <end position="68"/>
    </location>
</feature>
<evidence type="ECO:0000313" key="6">
    <source>
        <dbReference type="Proteomes" id="UP000050398"/>
    </source>
</evidence>
<proteinExistence type="predicted"/>
<dbReference type="InterPro" id="IPR036271">
    <property type="entry name" value="Tet_transcr_reg_TetR-rel_C_sf"/>
</dbReference>
<evidence type="ECO:0000259" key="4">
    <source>
        <dbReference type="PROSITE" id="PS50977"/>
    </source>
</evidence>
<reference evidence="5 6" key="1">
    <citation type="submission" date="2015-08" db="EMBL/GenBank/DDBJ databases">
        <title>Draft Genome Sequence of Bacillus vietnamensis UCD-SED5.</title>
        <authorList>
            <person name="Lee R.D."/>
            <person name="Jospin G."/>
            <person name="Lang J.M."/>
            <person name="Coil D.A."/>
            <person name="Eisen J.A."/>
        </authorList>
    </citation>
    <scope>NUCLEOTIDE SEQUENCE [LARGE SCALE GENOMIC DNA]</scope>
    <source>
        <strain evidence="5 6">UCD-SED5</strain>
    </source>
</reference>
<dbReference type="PATRIC" id="fig|218284.4.peg.1598"/>
<dbReference type="PROSITE" id="PS01081">
    <property type="entry name" value="HTH_TETR_1"/>
    <property type="match status" value="1"/>
</dbReference>
<dbReference type="SUPFAM" id="SSF48498">
    <property type="entry name" value="Tetracyclin repressor-like, C-terminal domain"/>
    <property type="match status" value="1"/>
</dbReference>
<dbReference type="EMBL" id="LIXZ01000015">
    <property type="protein sequence ID" value="KPL58530.1"/>
    <property type="molecule type" value="Genomic_DNA"/>
</dbReference>
<dbReference type="Pfam" id="PF00440">
    <property type="entry name" value="TetR_N"/>
    <property type="match status" value="1"/>
</dbReference>
<keyword evidence="2 3" id="KW-0238">DNA-binding</keyword>
<dbReference type="Gene3D" id="1.10.357.10">
    <property type="entry name" value="Tetracycline Repressor, domain 2"/>
    <property type="match status" value="1"/>
</dbReference>
<accession>A0A0N8GGH7</accession>
<organism evidence="5 6">
    <name type="scientific">Rossellomorea vietnamensis</name>
    <dbReference type="NCBI Taxonomy" id="218284"/>
    <lineage>
        <taxon>Bacteria</taxon>
        <taxon>Bacillati</taxon>
        <taxon>Bacillota</taxon>
        <taxon>Bacilli</taxon>
        <taxon>Bacillales</taxon>
        <taxon>Bacillaceae</taxon>
        <taxon>Rossellomorea</taxon>
    </lineage>
</organism>
<dbReference type="GO" id="GO:0003677">
    <property type="term" value="F:DNA binding"/>
    <property type="evidence" value="ECO:0007669"/>
    <property type="project" value="UniProtKB-UniRule"/>
</dbReference>
<dbReference type="eggNOG" id="COG1309">
    <property type="taxonomic scope" value="Bacteria"/>
</dbReference>
<evidence type="ECO:0000313" key="5">
    <source>
        <dbReference type="EMBL" id="KPL58530.1"/>
    </source>
</evidence>
<evidence type="ECO:0000256" key="3">
    <source>
        <dbReference type="PROSITE-ProRule" id="PRU00335"/>
    </source>
</evidence>
<dbReference type="Proteomes" id="UP000050398">
    <property type="component" value="Unassembled WGS sequence"/>
</dbReference>
<keyword evidence="1" id="KW-0678">Repressor</keyword>
<comment type="caution">
    <text evidence="5">The sequence shown here is derived from an EMBL/GenBank/DDBJ whole genome shotgun (WGS) entry which is preliminary data.</text>
</comment>
<dbReference type="InterPro" id="IPR023772">
    <property type="entry name" value="DNA-bd_HTH_TetR-type_CS"/>
</dbReference>
<evidence type="ECO:0000256" key="1">
    <source>
        <dbReference type="ARBA" id="ARBA00022491"/>
    </source>
</evidence>
<sequence length="201" mass="22839">MSREEKMMKKRAAILGAAVKTYSENGFAETTISAIAKEAGVSFGSVFTYFATKEVLFEAAILEPLEEIKPYFSEIEERYSGSPMEMVRNMIDCQLDVFAKNKDFLRLSQQVLARPDRYPVLFAELSAFVDVFAERIYPVIEKGQKEGCFYEGSPVLMAQSYISLLNGLRLTFIDDHTNLIWSNMKIQALRLFGPVTERVEV</sequence>
<dbReference type="AlphaFoldDB" id="A0A0N8GGH7"/>
<dbReference type="OrthoDB" id="9780939at2"/>
<evidence type="ECO:0000256" key="2">
    <source>
        <dbReference type="ARBA" id="ARBA00023125"/>
    </source>
</evidence>
<dbReference type="PANTHER" id="PTHR43479">
    <property type="entry name" value="ACREF/ENVCD OPERON REPRESSOR-RELATED"/>
    <property type="match status" value="1"/>
</dbReference>
<dbReference type="SUPFAM" id="SSF46689">
    <property type="entry name" value="Homeodomain-like"/>
    <property type="match status" value="1"/>
</dbReference>
<dbReference type="PROSITE" id="PS50977">
    <property type="entry name" value="HTH_TETR_2"/>
    <property type="match status" value="1"/>
</dbReference>
<dbReference type="PANTHER" id="PTHR43479:SF11">
    <property type="entry name" value="ACREF_ENVCD OPERON REPRESSOR-RELATED"/>
    <property type="match status" value="1"/>
</dbReference>
<gene>
    <name evidence="5" type="ORF">AM506_16935</name>
</gene>
<dbReference type="InterPro" id="IPR050624">
    <property type="entry name" value="HTH-type_Tx_Regulator"/>
</dbReference>
<feature type="DNA-binding region" description="H-T-H motif" evidence="3">
    <location>
        <begin position="31"/>
        <end position="50"/>
    </location>
</feature>
<protein>
    <submittedName>
        <fullName evidence="5">TetR family transcriptional regulator</fullName>
    </submittedName>
</protein>
<dbReference type="InterPro" id="IPR001647">
    <property type="entry name" value="HTH_TetR"/>
</dbReference>
<dbReference type="PRINTS" id="PR00455">
    <property type="entry name" value="HTHTETR"/>
</dbReference>
<name>A0A0N8GGH7_9BACI</name>
<dbReference type="InterPro" id="IPR009057">
    <property type="entry name" value="Homeodomain-like_sf"/>
</dbReference>